<feature type="domain" description="ABC3 transporter permease C-terminal" evidence="8">
    <location>
        <begin position="244"/>
        <end position="336"/>
    </location>
</feature>
<keyword evidence="2" id="KW-1003">Cell membrane</keyword>
<dbReference type="GO" id="GO:0022857">
    <property type="term" value="F:transmembrane transporter activity"/>
    <property type="evidence" value="ECO:0007669"/>
    <property type="project" value="TreeGrafter"/>
</dbReference>
<protein>
    <submittedName>
        <fullName evidence="9">FtsX-like permease family protein</fullName>
    </submittedName>
</protein>
<evidence type="ECO:0000259" key="8">
    <source>
        <dbReference type="Pfam" id="PF02687"/>
    </source>
</evidence>
<evidence type="ECO:0000256" key="3">
    <source>
        <dbReference type="ARBA" id="ARBA00022692"/>
    </source>
</evidence>
<dbReference type="GO" id="GO:0005886">
    <property type="term" value="C:plasma membrane"/>
    <property type="evidence" value="ECO:0007669"/>
    <property type="project" value="UniProtKB-SubCell"/>
</dbReference>
<comment type="subcellular location">
    <subcellularLocation>
        <location evidence="1">Cell membrane</location>
        <topology evidence="1">Multi-pass membrane protein</topology>
    </subcellularLocation>
</comment>
<evidence type="ECO:0000256" key="1">
    <source>
        <dbReference type="ARBA" id="ARBA00004651"/>
    </source>
</evidence>
<comment type="similarity">
    <text evidence="6">Belongs to the ABC-4 integral membrane protein family.</text>
</comment>
<accession>A0A4Y8R790</accession>
<evidence type="ECO:0000256" key="4">
    <source>
        <dbReference type="ARBA" id="ARBA00022989"/>
    </source>
</evidence>
<dbReference type="PANTHER" id="PTHR30572">
    <property type="entry name" value="MEMBRANE COMPONENT OF TRANSPORTER-RELATED"/>
    <property type="match status" value="1"/>
</dbReference>
<dbReference type="PROSITE" id="PS51257">
    <property type="entry name" value="PROKAR_LIPOPROTEIN"/>
    <property type="match status" value="1"/>
</dbReference>
<organism evidence="9 10">
    <name type="scientific">Cellulosimicrobium funkei</name>
    <dbReference type="NCBI Taxonomy" id="264251"/>
    <lineage>
        <taxon>Bacteria</taxon>
        <taxon>Bacillati</taxon>
        <taxon>Actinomycetota</taxon>
        <taxon>Actinomycetes</taxon>
        <taxon>Micrococcales</taxon>
        <taxon>Promicromonosporaceae</taxon>
        <taxon>Cellulosimicrobium</taxon>
    </lineage>
</organism>
<comment type="caution">
    <text evidence="9">The sequence shown here is derived from an EMBL/GenBank/DDBJ whole genome shotgun (WGS) entry which is preliminary data.</text>
</comment>
<keyword evidence="3 7" id="KW-0812">Transmembrane</keyword>
<reference evidence="9 10" key="1">
    <citation type="submission" date="2019-03" db="EMBL/GenBank/DDBJ databases">
        <title>Cellulosimicrobium funkei JCM14302 Assembly.</title>
        <authorList>
            <person name="Dou T."/>
        </authorList>
    </citation>
    <scope>NUCLEOTIDE SEQUENCE [LARGE SCALE GENOMIC DNA]</scope>
    <source>
        <strain evidence="9 10">JCM 14302</strain>
    </source>
</reference>
<evidence type="ECO:0000256" key="7">
    <source>
        <dbReference type="SAM" id="Phobius"/>
    </source>
</evidence>
<keyword evidence="4 7" id="KW-1133">Transmembrane helix</keyword>
<evidence type="ECO:0000313" key="10">
    <source>
        <dbReference type="Proteomes" id="UP000298003"/>
    </source>
</evidence>
<dbReference type="AlphaFoldDB" id="A0A4Y8R790"/>
<dbReference type="EMBL" id="SOZH01000001">
    <property type="protein sequence ID" value="TFF17428.1"/>
    <property type="molecule type" value="Genomic_DNA"/>
</dbReference>
<keyword evidence="5 7" id="KW-0472">Membrane</keyword>
<evidence type="ECO:0000313" key="9">
    <source>
        <dbReference type="EMBL" id="TFF17428.1"/>
    </source>
</evidence>
<evidence type="ECO:0000256" key="6">
    <source>
        <dbReference type="ARBA" id="ARBA00038076"/>
    </source>
</evidence>
<dbReference type="PANTHER" id="PTHR30572:SF4">
    <property type="entry name" value="ABC TRANSPORTER PERMEASE YTRF"/>
    <property type="match status" value="1"/>
</dbReference>
<proteinExistence type="inferred from homology"/>
<name>A0A4Y8R790_9MICO</name>
<gene>
    <name evidence="9" type="ORF">E1O70_01190</name>
</gene>
<evidence type="ECO:0000256" key="5">
    <source>
        <dbReference type="ARBA" id="ARBA00023136"/>
    </source>
</evidence>
<dbReference type="Proteomes" id="UP000298003">
    <property type="component" value="Unassembled WGS sequence"/>
</dbReference>
<dbReference type="RefSeq" id="WP_061269091.1">
    <property type="nucleotide sequence ID" value="NZ_SOZH01000001.1"/>
</dbReference>
<feature type="transmembrane region" description="Helical" evidence="7">
    <location>
        <begin position="323"/>
        <end position="346"/>
    </location>
</feature>
<keyword evidence="10" id="KW-1185">Reference proteome</keyword>
<dbReference type="Pfam" id="PF02687">
    <property type="entry name" value="FtsX"/>
    <property type="match status" value="1"/>
</dbReference>
<feature type="transmembrane region" description="Helical" evidence="7">
    <location>
        <begin position="244"/>
        <end position="264"/>
    </location>
</feature>
<sequence>MRTVIAQPLPSAVAALVVAISCFVVLATTGQSVAAEQAVLSRIDGAGAKLVTAFDASGEARVHASSVPALSTRPEVDWVIGLGPVRDVRNADAPAHGGAGVALRTLVGTLPTDIPIVAGRAPRAGEVLVGVEAARSLGLADGVGNVTDGVQAWPVVGVFESRGPLDTLDSAALVTPGAGETKAGDVRYVYAMASSVSHVKDLERVIPALIHAEDAAAVTIESPTGAIALRRVVEGEMGDSARRIMVVVLAVGLVTISATMFGAVSSRRRDFGRRRALGATRSAIVVLVIIQSFTAAALGVLVGIGAATLFARLTASDLPDVSFTLGLAGLAMTTALVGAIPPAIVASRRDPVRVLRVP</sequence>
<evidence type="ECO:0000256" key="2">
    <source>
        <dbReference type="ARBA" id="ARBA00022475"/>
    </source>
</evidence>
<feature type="transmembrane region" description="Helical" evidence="7">
    <location>
        <begin position="284"/>
        <end position="311"/>
    </location>
</feature>
<dbReference type="GeneID" id="95683106"/>
<dbReference type="InterPro" id="IPR003838">
    <property type="entry name" value="ABC3_permease_C"/>
</dbReference>
<dbReference type="InterPro" id="IPR050250">
    <property type="entry name" value="Macrolide_Exporter_MacB"/>
</dbReference>